<dbReference type="SUPFAM" id="SSF52980">
    <property type="entry name" value="Restriction endonuclease-like"/>
    <property type="match status" value="1"/>
</dbReference>
<protein>
    <recommendedName>
        <fullName evidence="1">Putative restriction endonuclease domain-containing protein</fullName>
    </recommendedName>
</protein>
<comment type="caution">
    <text evidence="2">The sequence shown here is derived from an EMBL/GenBank/DDBJ whole genome shotgun (WGS) entry which is preliminary data.</text>
</comment>
<dbReference type="AlphaFoldDB" id="A0A9Q6EJP9"/>
<feature type="domain" description="Putative restriction endonuclease" evidence="1">
    <location>
        <begin position="12"/>
        <end position="177"/>
    </location>
</feature>
<dbReference type="GeneID" id="57096102"/>
<dbReference type="Proteomes" id="UP000222310">
    <property type="component" value="Unassembled WGS sequence"/>
</dbReference>
<evidence type="ECO:0000313" key="3">
    <source>
        <dbReference type="Proteomes" id="UP000222310"/>
    </source>
</evidence>
<reference evidence="2 3" key="1">
    <citation type="submission" date="2015-02" db="EMBL/GenBank/DDBJ databases">
        <title>Nostoc linckia genome annotation.</title>
        <authorList>
            <person name="Zhou Z."/>
        </authorList>
    </citation>
    <scope>NUCLEOTIDE SEQUENCE [LARGE SCALE GENOMIC DNA]</scope>
    <source>
        <strain evidence="3">z8</strain>
    </source>
</reference>
<dbReference type="InterPro" id="IPR008538">
    <property type="entry name" value="Uma2"/>
</dbReference>
<gene>
    <name evidence="2" type="ORF">VF08_23200</name>
</gene>
<evidence type="ECO:0000313" key="2">
    <source>
        <dbReference type="EMBL" id="PHK00855.1"/>
    </source>
</evidence>
<organism evidence="2 3">
    <name type="scientific">Nostoc linckia z8</name>
    <dbReference type="NCBI Taxonomy" id="1628746"/>
    <lineage>
        <taxon>Bacteria</taxon>
        <taxon>Bacillati</taxon>
        <taxon>Cyanobacteriota</taxon>
        <taxon>Cyanophyceae</taxon>
        <taxon>Nostocales</taxon>
        <taxon>Nostocaceae</taxon>
        <taxon>Nostoc</taxon>
    </lineage>
</organism>
<dbReference type="EMBL" id="LAHD01000077">
    <property type="protein sequence ID" value="PHK00855.1"/>
    <property type="molecule type" value="Genomic_DNA"/>
</dbReference>
<name>A0A9Q6EJP9_NOSLI</name>
<dbReference type="PANTHER" id="PTHR35400">
    <property type="entry name" value="SLR1083 PROTEIN"/>
    <property type="match status" value="1"/>
</dbReference>
<dbReference type="PANTHER" id="PTHR35400:SF1">
    <property type="entry name" value="SLR1083 PROTEIN"/>
    <property type="match status" value="1"/>
</dbReference>
<dbReference type="CDD" id="cd06260">
    <property type="entry name" value="DUF820-like"/>
    <property type="match status" value="1"/>
</dbReference>
<evidence type="ECO:0000259" key="1">
    <source>
        <dbReference type="Pfam" id="PF05685"/>
    </source>
</evidence>
<dbReference type="InterPro" id="IPR011335">
    <property type="entry name" value="Restrct_endonuc-II-like"/>
</dbReference>
<dbReference type="InterPro" id="IPR012296">
    <property type="entry name" value="Nuclease_put_TT1808"/>
</dbReference>
<accession>A0A9Q6EJP9</accession>
<dbReference type="Pfam" id="PF05685">
    <property type="entry name" value="Uma2"/>
    <property type="match status" value="1"/>
</dbReference>
<dbReference type="Gene3D" id="3.90.1570.10">
    <property type="entry name" value="tt1808, chain A"/>
    <property type="match status" value="1"/>
</dbReference>
<dbReference type="RefSeq" id="WP_099069094.1">
    <property type="nucleotide sequence ID" value="NZ_LAHD01000077.1"/>
</dbReference>
<sequence>MTITTYKWTIERYHQAIEAGIFDDQPIELLRGDLIVMPPEREPHAYYNTEAADYLRMLLGERVKIRDAKPITLPNDSEPAPDVAIVKPLGEIYLEHHPYPEDIFWIIEFSKATLSKDLGEKKEIYAEAGIIEYWVVNLKTPQLQVFCDLKNGQYTTELILTTGTISPLAFPDISVQVEPLIGAAKKHK</sequence>
<proteinExistence type="predicted"/>